<dbReference type="Proteomes" id="UP001055072">
    <property type="component" value="Unassembled WGS sequence"/>
</dbReference>
<evidence type="ECO:0000313" key="2">
    <source>
        <dbReference type="Proteomes" id="UP001055072"/>
    </source>
</evidence>
<name>A0ACB8UE72_9APHY</name>
<evidence type="ECO:0000313" key="1">
    <source>
        <dbReference type="EMBL" id="KAI0092471.1"/>
    </source>
</evidence>
<dbReference type="EMBL" id="MU274903">
    <property type="protein sequence ID" value="KAI0092471.1"/>
    <property type="molecule type" value="Genomic_DNA"/>
</dbReference>
<reference evidence="1" key="1">
    <citation type="journal article" date="2021" name="Environ. Microbiol.">
        <title>Gene family expansions and transcriptome signatures uncover fungal adaptations to wood decay.</title>
        <authorList>
            <person name="Hage H."/>
            <person name="Miyauchi S."/>
            <person name="Viragh M."/>
            <person name="Drula E."/>
            <person name="Min B."/>
            <person name="Chaduli D."/>
            <person name="Navarro D."/>
            <person name="Favel A."/>
            <person name="Norest M."/>
            <person name="Lesage-Meessen L."/>
            <person name="Balint B."/>
            <person name="Merenyi Z."/>
            <person name="de Eugenio L."/>
            <person name="Morin E."/>
            <person name="Martinez A.T."/>
            <person name="Baldrian P."/>
            <person name="Stursova M."/>
            <person name="Martinez M.J."/>
            <person name="Novotny C."/>
            <person name="Magnuson J.K."/>
            <person name="Spatafora J.W."/>
            <person name="Maurice S."/>
            <person name="Pangilinan J."/>
            <person name="Andreopoulos W."/>
            <person name="LaButti K."/>
            <person name="Hundley H."/>
            <person name="Na H."/>
            <person name="Kuo A."/>
            <person name="Barry K."/>
            <person name="Lipzen A."/>
            <person name="Henrissat B."/>
            <person name="Riley R."/>
            <person name="Ahrendt S."/>
            <person name="Nagy L.G."/>
            <person name="Grigoriev I.V."/>
            <person name="Martin F."/>
            <person name="Rosso M.N."/>
        </authorList>
    </citation>
    <scope>NUCLEOTIDE SEQUENCE</scope>
    <source>
        <strain evidence="1">CBS 384.51</strain>
    </source>
</reference>
<comment type="caution">
    <text evidence="1">The sequence shown here is derived from an EMBL/GenBank/DDBJ whole genome shotgun (WGS) entry which is preliminary data.</text>
</comment>
<proteinExistence type="predicted"/>
<protein>
    <submittedName>
        <fullName evidence="1">WD40 repeat-like protein</fullName>
    </submittedName>
</protein>
<accession>A0ACB8UE72</accession>
<sequence length="397" mass="43283">MRVQHTAFPLPNFPVYSSAFVSDDELVIGGGGGQSKSGIKNKLRLYKVQSGSIMTQLDELELEKGEDAPMSMTAIPETKTIVCGINSAEDGLKDGLNQNCRTYTIEADKISFQASTSTLKPDSVNDDYQKVTILSPDHKFLAIAGTKDLSLLEYPSLKLAANPITIEKGEIYDATFSETTLVVATTINLLVYTLPALDATLASKKAGKKKEMPVLELELYKTIDRPDLPGVDGGSSFRAVRYHPQDSKVLYTVLNTVPPRSQKKNAPRRAFICKWNAEKWVVTRPRKVSDRGLTCFDVSADGKFVAYGSSDYSVGVLDGKTLAPLLTILKTHEFPPTTLKFNPSASLLVSGSADNSVRLISVPDNLTAASWSTWIVVLVTLLIIIFAIIAGQMQHAY</sequence>
<keyword evidence="2" id="KW-1185">Reference proteome</keyword>
<gene>
    <name evidence="1" type="ORF">BDY19DRAFT_924532</name>
</gene>
<organism evidence="1 2">
    <name type="scientific">Irpex rosettiformis</name>
    <dbReference type="NCBI Taxonomy" id="378272"/>
    <lineage>
        <taxon>Eukaryota</taxon>
        <taxon>Fungi</taxon>
        <taxon>Dikarya</taxon>
        <taxon>Basidiomycota</taxon>
        <taxon>Agaricomycotina</taxon>
        <taxon>Agaricomycetes</taxon>
        <taxon>Polyporales</taxon>
        <taxon>Irpicaceae</taxon>
        <taxon>Irpex</taxon>
    </lineage>
</organism>